<reference evidence="3" key="1">
    <citation type="submission" date="2015-10" db="EMBL/GenBank/DDBJ databases">
        <authorList>
            <person name="Gilbert D.G."/>
        </authorList>
    </citation>
    <scope>NUCLEOTIDE SEQUENCE</scope>
</reference>
<keyword evidence="2" id="KW-0472">Membrane</keyword>
<keyword evidence="2" id="KW-0812">Transmembrane</keyword>
<keyword evidence="2" id="KW-1133">Transmembrane helix</keyword>
<feature type="compositionally biased region" description="Basic and acidic residues" evidence="1">
    <location>
        <begin position="240"/>
        <end position="257"/>
    </location>
</feature>
<protein>
    <recommendedName>
        <fullName evidence="4">Glycosyltransferase RgtA/B/C/D-like domain-containing protein</fullName>
    </recommendedName>
</protein>
<name>A0A160TNT5_9ZZZZ</name>
<proteinExistence type="predicted"/>
<feature type="transmembrane region" description="Helical" evidence="2">
    <location>
        <begin position="129"/>
        <end position="146"/>
    </location>
</feature>
<dbReference type="EMBL" id="CZQE01000361">
    <property type="protein sequence ID" value="CUS46348.1"/>
    <property type="molecule type" value="Genomic_DNA"/>
</dbReference>
<sequence length="257" mass="27136">MTVGRGTPVRLAPARFAIAALLLCCAALAIWWPGAVEYDSVEQYKQVLSGAYLDWHPPAMARLWAVLHPLGPGATPMFVVQFVLYWLGLGLLAAALARSGRARPGAAVLALGALPLFAGWQAAVLKDTQMLGAIVAATGLAGWWRLAGRRMPIIAMAAVAALLVYAMLVRANAVFAVVPLVVMLVPWPMRLWQRGPAIGAGQVVTGIAAYRHRGHPRGHARAVGLHARDSPPKLGMGTGRDNKGGGEGKRDTARVGV</sequence>
<accession>A0A160TNT5</accession>
<feature type="transmembrane region" description="Helical" evidence="2">
    <location>
        <begin position="78"/>
        <end position="97"/>
    </location>
</feature>
<dbReference type="AlphaFoldDB" id="A0A160TNT5"/>
<feature type="region of interest" description="Disordered" evidence="1">
    <location>
        <begin position="227"/>
        <end position="257"/>
    </location>
</feature>
<evidence type="ECO:0000256" key="2">
    <source>
        <dbReference type="SAM" id="Phobius"/>
    </source>
</evidence>
<evidence type="ECO:0000256" key="1">
    <source>
        <dbReference type="SAM" id="MobiDB-lite"/>
    </source>
</evidence>
<gene>
    <name evidence="3" type="ORF">MGWOODY_Smn1825</name>
</gene>
<evidence type="ECO:0008006" key="4">
    <source>
        <dbReference type="Google" id="ProtNLM"/>
    </source>
</evidence>
<organism evidence="3">
    <name type="scientific">hydrothermal vent metagenome</name>
    <dbReference type="NCBI Taxonomy" id="652676"/>
    <lineage>
        <taxon>unclassified sequences</taxon>
        <taxon>metagenomes</taxon>
        <taxon>ecological metagenomes</taxon>
    </lineage>
</organism>
<feature type="transmembrane region" description="Helical" evidence="2">
    <location>
        <begin position="104"/>
        <end position="123"/>
    </location>
</feature>
<evidence type="ECO:0000313" key="3">
    <source>
        <dbReference type="EMBL" id="CUS46348.1"/>
    </source>
</evidence>
<feature type="transmembrane region" description="Helical" evidence="2">
    <location>
        <begin position="12"/>
        <end position="32"/>
    </location>
</feature>
<feature type="transmembrane region" description="Helical" evidence="2">
    <location>
        <begin position="153"/>
        <end position="185"/>
    </location>
</feature>